<reference evidence="8 9" key="1">
    <citation type="submission" date="2021-06" db="EMBL/GenBank/DDBJ databases">
        <title>Bacterium isolated from marine sediment.</title>
        <authorList>
            <person name="Zhu K.-L."/>
            <person name="Du Z.-J."/>
            <person name="Liang Q.-Y."/>
        </authorList>
    </citation>
    <scope>NUCLEOTIDE SEQUENCE [LARGE SCALE GENOMIC DNA]</scope>
    <source>
        <strain evidence="8 9">A346</strain>
    </source>
</reference>
<evidence type="ECO:0000256" key="5">
    <source>
        <dbReference type="ARBA" id="ARBA00047942"/>
    </source>
</evidence>
<feature type="compositionally biased region" description="Basic and acidic residues" evidence="6">
    <location>
        <begin position="37"/>
        <end position="48"/>
    </location>
</feature>
<dbReference type="InterPro" id="IPR011639">
    <property type="entry name" value="MethylTrfase_TaqI-like_dom"/>
</dbReference>
<protein>
    <recommendedName>
        <fullName evidence="1">site-specific DNA-methyltransferase (adenine-specific)</fullName>
        <ecNumber evidence="1">2.1.1.72</ecNumber>
    </recommendedName>
</protein>
<keyword evidence="9" id="KW-1185">Reference proteome</keyword>
<comment type="caution">
    <text evidence="8">The sequence shown here is derived from an EMBL/GenBank/DDBJ whole genome shotgun (WGS) entry which is preliminary data.</text>
</comment>
<evidence type="ECO:0000313" key="8">
    <source>
        <dbReference type="EMBL" id="MBV0934404.1"/>
    </source>
</evidence>
<evidence type="ECO:0000256" key="4">
    <source>
        <dbReference type="ARBA" id="ARBA00022691"/>
    </source>
</evidence>
<proteinExistence type="predicted"/>
<dbReference type="EMBL" id="JAHQZT010000022">
    <property type="protein sequence ID" value="MBV0934404.1"/>
    <property type="molecule type" value="Genomic_DNA"/>
</dbReference>
<evidence type="ECO:0000259" key="7">
    <source>
        <dbReference type="Pfam" id="PF07669"/>
    </source>
</evidence>
<evidence type="ECO:0000313" key="9">
    <source>
        <dbReference type="Proteomes" id="UP000755551"/>
    </source>
</evidence>
<evidence type="ECO:0000256" key="6">
    <source>
        <dbReference type="SAM" id="MobiDB-lite"/>
    </source>
</evidence>
<dbReference type="InterPro" id="IPR002052">
    <property type="entry name" value="DNA_methylase_N6_adenine_CS"/>
</dbReference>
<dbReference type="PROSITE" id="PS00092">
    <property type="entry name" value="N6_MTASE"/>
    <property type="match status" value="1"/>
</dbReference>
<gene>
    <name evidence="8" type="ORF">KTN04_13745</name>
</gene>
<dbReference type="PANTHER" id="PTHR33841">
    <property type="entry name" value="DNA METHYLTRANSFERASE YEEA-RELATED"/>
    <property type="match status" value="1"/>
</dbReference>
<name>A0ABS6MDM0_9GAMM</name>
<dbReference type="Pfam" id="PF07669">
    <property type="entry name" value="Eco57I"/>
    <property type="match status" value="1"/>
</dbReference>
<dbReference type="EC" id="2.1.1.72" evidence="1"/>
<dbReference type="RefSeq" id="WP_217335813.1">
    <property type="nucleotide sequence ID" value="NZ_JAHQZT010000022.1"/>
</dbReference>
<dbReference type="PANTHER" id="PTHR33841:SF1">
    <property type="entry name" value="DNA METHYLTRANSFERASE A"/>
    <property type="match status" value="1"/>
</dbReference>
<feature type="region of interest" description="Disordered" evidence="6">
    <location>
        <begin position="37"/>
        <end position="57"/>
    </location>
</feature>
<keyword evidence="3" id="KW-0808">Transferase</keyword>
<keyword evidence="2" id="KW-0489">Methyltransferase</keyword>
<evidence type="ECO:0000256" key="2">
    <source>
        <dbReference type="ARBA" id="ARBA00022603"/>
    </source>
</evidence>
<feature type="domain" description="Type II methyltransferase M.TaqI-like" evidence="7">
    <location>
        <begin position="659"/>
        <end position="994"/>
    </location>
</feature>
<evidence type="ECO:0000256" key="3">
    <source>
        <dbReference type="ARBA" id="ARBA00022679"/>
    </source>
</evidence>
<organism evidence="8 9">
    <name type="scientific">Marinobacterium weihaiense</name>
    <dbReference type="NCBI Taxonomy" id="2851016"/>
    <lineage>
        <taxon>Bacteria</taxon>
        <taxon>Pseudomonadati</taxon>
        <taxon>Pseudomonadota</taxon>
        <taxon>Gammaproteobacteria</taxon>
        <taxon>Oceanospirillales</taxon>
        <taxon>Oceanospirillaceae</taxon>
        <taxon>Marinobacterium</taxon>
    </lineage>
</organism>
<evidence type="ECO:0000256" key="1">
    <source>
        <dbReference type="ARBA" id="ARBA00011900"/>
    </source>
</evidence>
<sequence length="1689" mass="193423">MAWFGISNENEFYSEHYLSEIFRSDITERLDRWQGEEDAAREARREQGDSSGLPLHQLAPHNALNRIARDALNTFKELEREKTPHDQLALQRPWLKQLLALFGFEAKPQRLPLTEGGTDLELPLLAELTDSQGRPLLWILEALPEGDPDADPLTQPVQPRQLDSLASTPVAKALKGRDWQELIATGVFSQRTPPRWVLLCSARQWLLLDRAKFAQGRLLRFDWLELFSRRETDTLKAVAVLLHRTSLLADQGQALLDTLDENAHKHAYGVSEDLKYALRESIELLGNEAARQLVERAKQQKKGIYSGQNELDPAQLSLECLRYMYRLLFLFYIEARPELGYAPIDNETYLKGYSLESLRELELVPLTSERERNGRYLHDTLNTLFRLIHEGYRPEAQTDLAFEAIEADAFTLHSLKSHLFDPERTKMLNPVVFPNALLQRVIQLMSLSREGKSGRGRRRRGRISYAQLGINQLGAVYEALLSYRGFFATEDLYEVKREGDKHNELDTGYFVTADELEDYSDEERVYDRDEQGLRRLRVYPRDTFIYRLAGRDREKSASYYTPEVLTRSLVKYALKELYAEQLDPLVNEQGEPDWQARAARILKLNICEPAMGSAAFLNEAIDQLADRYLELAQRARNERIPQHQYLQEKQQVKMYLADNNVFGVDLNPIAVELAEVSIWLNALSKDRFIPWLGLQLNCGNSLIGARRDVFPLSSLKLKAKQDGCWLNSAPRPSPLGLTGQSQRAADEIWHFLLPDSNMASYADKVVKQRYPLEIKAISDWRKAFCSPFSAAELDRLKLLSRKIDELWQQHTESLKRLRDKTTDPYDIYGHQDRGRTTSLSFKDEALSGELLSEQLNNASAFRRLKLAMDYWCALWFWPIDRADDLPGREEWLFDLENLLLGDTLSAGPSGEVRDLFAETADEAEGKAFVNKFGVVNLKVLCQHFPRLQLAQEIADRERFFHWELVYADIFAARDESTPGGFDLILGNPPWLKVEWQEGGVLGDHNPLFVLRKFSASRLNALRDELFSDYPEVEQAWLTEYQQAEGTQNFLNATVNYPQLKGVQTNLYKCFLPQAWRIGNSKGVAGFLHPEGIYDDPKGGAFRAEVYPRLRAHFQFHNELRLFAEVHHATMYSVNVYGPVQERVSFTHLANMFVPGSIDACFEHDGSGDVPGIKDEQEVDGKVKVSWNIKGHHDRLIQVHDHELALFAQLYDEAGTPSLQARLPALHARQLTNVLEKFAAQPRRLGDLKGEYFSTVMFDETYAQRDGTIKRATQFPQDAGQWILSGPHFFVGNPFNKTPRDPCKLNSDYDCLDLQTLPDDYLPRTNYIPACSADEYRARTPKVSWVEEGRTEPKRVTEYYRLASRGMLSQSGERTLISAVIPPGVGHMNGARSYVYRSKKLLLDHASMVISLPFDFICKSTGKANLHQMLDDFTFVKFSNEKRQRCWIRLAALSAMTTHYADLWQSCWQDSFRQQQWALLHAAKRLAPNGSADYLRQMAPLLDADFFANLTPHWQRHCALRTDFARRMALVEIDVLVAQALGMTLDELNTIYRVQFPVMRQYEADTWYDQTGRIIFTPSKGLVGVGLPRKAKAADLKDGTRYRIHRCDGPAETDINLDALNAQAEKKSLGWDDIKHLPAGYKVSKTYTDHTQPGGPIERTLDYLAPFVKPDRERDYQLVWEVLADQNAGC</sequence>
<keyword evidence="4" id="KW-0949">S-adenosyl-L-methionine</keyword>
<dbReference type="Proteomes" id="UP000755551">
    <property type="component" value="Unassembled WGS sequence"/>
</dbReference>
<comment type="catalytic activity">
    <reaction evidence="5">
        <text>a 2'-deoxyadenosine in DNA + S-adenosyl-L-methionine = an N(6)-methyl-2'-deoxyadenosine in DNA + S-adenosyl-L-homocysteine + H(+)</text>
        <dbReference type="Rhea" id="RHEA:15197"/>
        <dbReference type="Rhea" id="RHEA-COMP:12418"/>
        <dbReference type="Rhea" id="RHEA-COMP:12419"/>
        <dbReference type="ChEBI" id="CHEBI:15378"/>
        <dbReference type="ChEBI" id="CHEBI:57856"/>
        <dbReference type="ChEBI" id="CHEBI:59789"/>
        <dbReference type="ChEBI" id="CHEBI:90615"/>
        <dbReference type="ChEBI" id="CHEBI:90616"/>
        <dbReference type="EC" id="2.1.1.72"/>
    </reaction>
</comment>
<accession>A0ABS6MDM0</accession>
<dbReference type="InterPro" id="IPR050953">
    <property type="entry name" value="N4_N6_ade-DNA_methylase"/>
</dbReference>